<dbReference type="PANTHER" id="PTHR38797">
    <property type="entry name" value="NUCLEAR PORE COMPLEX PROTEIN NUP85-RELATED"/>
    <property type="match status" value="1"/>
</dbReference>
<comment type="caution">
    <text evidence="1">The sequence shown here is derived from an EMBL/GenBank/DDBJ whole genome shotgun (WGS) entry which is preliminary data.</text>
</comment>
<organism evidence="1 2">
    <name type="scientific">Aureobasidium pullulans</name>
    <name type="common">Black yeast</name>
    <name type="synonym">Pullularia pullulans</name>
    <dbReference type="NCBI Taxonomy" id="5580"/>
    <lineage>
        <taxon>Eukaryota</taxon>
        <taxon>Fungi</taxon>
        <taxon>Dikarya</taxon>
        <taxon>Ascomycota</taxon>
        <taxon>Pezizomycotina</taxon>
        <taxon>Dothideomycetes</taxon>
        <taxon>Dothideomycetidae</taxon>
        <taxon>Dothideales</taxon>
        <taxon>Saccotheciaceae</taxon>
        <taxon>Aureobasidium</taxon>
    </lineage>
</organism>
<dbReference type="Pfam" id="PF12311">
    <property type="entry name" value="DUF3632"/>
    <property type="match status" value="1"/>
</dbReference>
<dbReference type="InterPro" id="IPR022085">
    <property type="entry name" value="OpdG"/>
</dbReference>
<evidence type="ECO:0000313" key="1">
    <source>
        <dbReference type="EMBL" id="THW73972.1"/>
    </source>
</evidence>
<gene>
    <name evidence="1" type="ORF">D6D19_05212</name>
</gene>
<dbReference type="PANTHER" id="PTHR38797:SF4">
    <property type="entry name" value="NUCLEAR PORE COMPLEX PROTEIN NUP85"/>
    <property type="match status" value="1"/>
</dbReference>
<dbReference type="AlphaFoldDB" id="A0A4S9A4K2"/>
<accession>A0A4S9A4K2</accession>
<dbReference type="InterPro" id="IPR053204">
    <property type="entry name" value="Oxopyrrolidines_Biosynth-assoc"/>
</dbReference>
<proteinExistence type="predicted"/>
<evidence type="ECO:0000313" key="2">
    <source>
        <dbReference type="Proteomes" id="UP000308802"/>
    </source>
</evidence>
<name>A0A4S9A4K2_AURPU</name>
<dbReference type="EMBL" id="QZAO01000150">
    <property type="protein sequence ID" value="THW73972.1"/>
    <property type="molecule type" value="Genomic_DNA"/>
</dbReference>
<sequence>MEDLSHLDNIIFEEDENIADRMQRLWPKYTMSNAALTATCGNPPIPLHSQSDETSPSETAMFNILTDLINIPTHEYQKHTSAAKTARATDLLYLSLLPDPNFRRTNSYSAIYTIWSELINFVKQIPIEHEAMQRLIDFIAELKKIDVQVLHIWGRDIRLWDELPLLNPEFIEEWDQRDGVEWDRLQMFRDKLEADGVCVIHDLRRTVAREN</sequence>
<protein>
    <submittedName>
        <fullName evidence="1">Uncharacterized protein</fullName>
    </submittedName>
</protein>
<reference evidence="1 2" key="1">
    <citation type="submission" date="2018-10" db="EMBL/GenBank/DDBJ databases">
        <title>Fifty Aureobasidium pullulans genomes reveal a recombining polyextremotolerant generalist.</title>
        <authorList>
            <person name="Gostincar C."/>
            <person name="Turk M."/>
            <person name="Zajc J."/>
            <person name="Gunde-Cimerman N."/>
        </authorList>
    </citation>
    <scope>NUCLEOTIDE SEQUENCE [LARGE SCALE GENOMIC DNA]</scope>
    <source>
        <strain evidence="1 2">EXF-10659</strain>
    </source>
</reference>
<dbReference type="Proteomes" id="UP000308802">
    <property type="component" value="Unassembled WGS sequence"/>
</dbReference>